<evidence type="ECO:0000313" key="1">
    <source>
        <dbReference type="EMBL" id="VBB27231.1"/>
    </source>
</evidence>
<evidence type="ECO:0000313" key="2">
    <source>
        <dbReference type="Proteomes" id="UP000276991"/>
    </source>
</evidence>
<sequence>MMMEGRKRLLGQVSILLPLKAIPKSFHPGHFSEYCVQSYGSDGDDGGWLVGWLVDWLIGWLVGVDED</sequence>
<protein>
    <submittedName>
        <fullName evidence="1">Uncharacterized protein</fullName>
    </submittedName>
</protein>
<gene>
    <name evidence="1" type="ORF">NAV_LOCUS2061</name>
</gene>
<accession>A0A498S6J3</accession>
<dbReference type="AlphaFoldDB" id="A0A498S6J3"/>
<keyword evidence="2" id="KW-1185">Reference proteome</keyword>
<dbReference type="EMBL" id="UPTC01000202">
    <property type="protein sequence ID" value="VBB27231.1"/>
    <property type="molecule type" value="Genomic_DNA"/>
</dbReference>
<name>A0A498S6J3_ACAVI</name>
<proteinExistence type="predicted"/>
<dbReference type="Proteomes" id="UP000276991">
    <property type="component" value="Unassembled WGS sequence"/>
</dbReference>
<reference evidence="1 2" key="1">
    <citation type="submission" date="2018-08" db="EMBL/GenBank/DDBJ databases">
        <authorList>
            <person name="Laetsch R D."/>
            <person name="Stevens L."/>
            <person name="Kumar S."/>
            <person name="Blaxter L. M."/>
        </authorList>
    </citation>
    <scope>NUCLEOTIDE SEQUENCE [LARGE SCALE GENOMIC DNA]</scope>
</reference>
<organism evidence="1 2">
    <name type="scientific">Acanthocheilonema viteae</name>
    <name type="common">Filarial nematode worm</name>
    <name type="synonym">Dipetalonema viteae</name>
    <dbReference type="NCBI Taxonomy" id="6277"/>
    <lineage>
        <taxon>Eukaryota</taxon>
        <taxon>Metazoa</taxon>
        <taxon>Ecdysozoa</taxon>
        <taxon>Nematoda</taxon>
        <taxon>Chromadorea</taxon>
        <taxon>Rhabditida</taxon>
        <taxon>Spirurina</taxon>
        <taxon>Spiruromorpha</taxon>
        <taxon>Filarioidea</taxon>
        <taxon>Onchocercidae</taxon>
        <taxon>Acanthocheilonema</taxon>
    </lineage>
</organism>